<evidence type="ECO:0000313" key="2">
    <source>
        <dbReference type="EMBL" id="GJS70786.1"/>
    </source>
</evidence>
<proteinExistence type="predicted"/>
<accession>A0ABQ4Y0W4</accession>
<keyword evidence="1" id="KW-0472">Membrane</keyword>
<keyword evidence="1" id="KW-1133">Transmembrane helix</keyword>
<evidence type="ECO:0000313" key="3">
    <source>
        <dbReference type="Proteomes" id="UP001151760"/>
    </source>
</evidence>
<evidence type="ECO:0000256" key="1">
    <source>
        <dbReference type="SAM" id="Phobius"/>
    </source>
</evidence>
<dbReference type="Proteomes" id="UP001151760">
    <property type="component" value="Unassembled WGS sequence"/>
</dbReference>
<keyword evidence="3" id="KW-1185">Reference proteome</keyword>
<sequence length="121" mass="13571">MVMILIAAGVAQGAYGCILGSRDPFRSFLRFITVIIIICVSSAAFSFPAAVFFISDHYIESTEFEIQEMDSYEDGDGDASFQLKSDSLPHAHAQTTKTYYKHQDSRIKKAHDLIDKDFHTL</sequence>
<organism evidence="2 3">
    <name type="scientific">Tanacetum coccineum</name>
    <dbReference type="NCBI Taxonomy" id="301880"/>
    <lineage>
        <taxon>Eukaryota</taxon>
        <taxon>Viridiplantae</taxon>
        <taxon>Streptophyta</taxon>
        <taxon>Embryophyta</taxon>
        <taxon>Tracheophyta</taxon>
        <taxon>Spermatophyta</taxon>
        <taxon>Magnoliopsida</taxon>
        <taxon>eudicotyledons</taxon>
        <taxon>Gunneridae</taxon>
        <taxon>Pentapetalae</taxon>
        <taxon>asterids</taxon>
        <taxon>campanulids</taxon>
        <taxon>Asterales</taxon>
        <taxon>Asteraceae</taxon>
        <taxon>Asteroideae</taxon>
        <taxon>Anthemideae</taxon>
        <taxon>Anthemidinae</taxon>
        <taxon>Tanacetum</taxon>
    </lineage>
</organism>
<feature type="transmembrane region" description="Helical" evidence="1">
    <location>
        <begin position="32"/>
        <end position="54"/>
    </location>
</feature>
<name>A0ABQ4Y0W4_9ASTR</name>
<gene>
    <name evidence="2" type="ORF">Tco_0703627</name>
</gene>
<comment type="caution">
    <text evidence="2">The sequence shown here is derived from an EMBL/GenBank/DDBJ whole genome shotgun (WGS) entry which is preliminary data.</text>
</comment>
<protein>
    <submittedName>
        <fullName evidence="2">Uncharacterized protein</fullName>
    </submittedName>
</protein>
<dbReference type="EMBL" id="BQNB010009957">
    <property type="protein sequence ID" value="GJS70786.1"/>
    <property type="molecule type" value="Genomic_DNA"/>
</dbReference>
<reference evidence="2" key="2">
    <citation type="submission" date="2022-01" db="EMBL/GenBank/DDBJ databases">
        <authorList>
            <person name="Yamashiro T."/>
            <person name="Shiraishi A."/>
            <person name="Satake H."/>
            <person name="Nakayama K."/>
        </authorList>
    </citation>
    <scope>NUCLEOTIDE SEQUENCE</scope>
</reference>
<reference evidence="2" key="1">
    <citation type="journal article" date="2022" name="Int. J. Mol. Sci.">
        <title>Draft Genome of Tanacetum Coccineum: Genomic Comparison of Closely Related Tanacetum-Family Plants.</title>
        <authorList>
            <person name="Yamashiro T."/>
            <person name="Shiraishi A."/>
            <person name="Nakayama K."/>
            <person name="Satake H."/>
        </authorList>
    </citation>
    <scope>NUCLEOTIDE SEQUENCE</scope>
</reference>
<keyword evidence="1" id="KW-0812">Transmembrane</keyword>